<organism evidence="2 3">
    <name type="scientific">Pleurodeles waltl</name>
    <name type="common">Iberian ribbed newt</name>
    <dbReference type="NCBI Taxonomy" id="8319"/>
    <lineage>
        <taxon>Eukaryota</taxon>
        <taxon>Metazoa</taxon>
        <taxon>Chordata</taxon>
        <taxon>Craniata</taxon>
        <taxon>Vertebrata</taxon>
        <taxon>Euteleostomi</taxon>
        <taxon>Amphibia</taxon>
        <taxon>Batrachia</taxon>
        <taxon>Caudata</taxon>
        <taxon>Salamandroidea</taxon>
        <taxon>Salamandridae</taxon>
        <taxon>Pleurodelinae</taxon>
        <taxon>Pleurodeles</taxon>
    </lineage>
</organism>
<comment type="caution">
    <text evidence="2">The sequence shown here is derived from an EMBL/GenBank/DDBJ whole genome shotgun (WGS) entry which is preliminary data.</text>
</comment>
<evidence type="ECO:0000313" key="3">
    <source>
        <dbReference type="Proteomes" id="UP001066276"/>
    </source>
</evidence>
<evidence type="ECO:0000256" key="1">
    <source>
        <dbReference type="SAM" id="MobiDB-lite"/>
    </source>
</evidence>
<keyword evidence="3" id="KW-1185">Reference proteome</keyword>
<dbReference type="Proteomes" id="UP001066276">
    <property type="component" value="Chromosome 11"/>
</dbReference>
<protein>
    <submittedName>
        <fullName evidence="2">Uncharacterized protein</fullName>
    </submittedName>
</protein>
<proteinExistence type="predicted"/>
<name>A0AAV7LPF6_PLEWA</name>
<dbReference type="EMBL" id="JANPWB010000015">
    <property type="protein sequence ID" value="KAJ1093432.1"/>
    <property type="molecule type" value="Genomic_DNA"/>
</dbReference>
<dbReference type="AlphaFoldDB" id="A0AAV7LPF6"/>
<sequence length="72" mass="7798">MHGTRAFPFSVRASKARRLPGKRESAGACSARRATTRGARTSTKGRRSASTLGERFSESEKTRHTPAPAPQN</sequence>
<accession>A0AAV7LPF6</accession>
<gene>
    <name evidence="2" type="ORF">NDU88_006533</name>
</gene>
<reference evidence="2" key="1">
    <citation type="journal article" date="2022" name="bioRxiv">
        <title>Sequencing and chromosome-scale assembly of the giantPleurodeles waltlgenome.</title>
        <authorList>
            <person name="Brown T."/>
            <person name="Elewa A."/>
            <person name="Iarovenko S."/>
            <person name="Subramanian E."/>
            <person name="Araus A.J."/>
            <person name="Petzold A."/>
            <person name="Susuki M."/>
            <person name="Suzuki K.-i.T."/>
            <person name="Hayashi T."/>
            <person name="Toyoda A."/>
            <person name="Oliveira C."/>
            <person name="Osipova E."/>
            <person name="Leigh N.D."/>
            <person name="Simon A."/>
            <person name="Yun M.H."/>
        </authorList>
    </citation>
    <scope>NUCLEOTIDE SEQUENCE</scope>
    <source>
        <strain evidence="2">20211129_DDA</strain>
        <tissue evidence="2">Liver</tissue>
    </source>
</reference>
<evidence type="ECO:0000313" key="2">
    <source>
        <dbReference type="EMBL" id="KAJ1093432.1"/>
    </source>
</evidence>
<feature type="compositionally biased region" description="Low complexity" evidence="1">
    <location>
        <begin position="26"/>
        <end position="42"/>
    </location>
</feature>
<feature type="region of interest" description="Disordered" evidence="1">
    <location>
        <begin position="1"/>
        <end position="72"/>
    </location>
</feature>